<keyword evidence="2" id="KW-1185">Reference proteome</keyword>
<dbReference type="KEGG" id="rbc:BN938_2560"/>
<gene>
    <name evidence="1" type="ORF">BN938_2560</name>
</gene>
<dbReference type="HOGENOM" id="CLU_024970_5_3_10"/>
<dbReference type="InterPro" id="IPR038475">
    <property type="entry name" value="RecG_C_sf"/>
</dbReference>
<dbReference type="STRING" id="1433126.BN938_2560"/>
<dbReference type="AlphaFoldDB" id="A0A060RAG3"/>
<sequence length="228" mass="25525">MSPIRYEGMLRVETLEIPEKALRETIINALIHRDYASAAAISLRVFDSKIVIWNDGELNKISIADLKKPHDSYPRNPLLAKVFFMSGYIEAWGRGIKTIVDETVKSGLPEPEFVARQNGLEVNYQRNPMRLSEKGLETSPKVELSVRQQKAMDYVKVHGSISNKIYQEINNVSKPTATRDLAEMVTSQLLEPQGSGRSAVYILSAHNRLIIGSTHECIWAGGSCLNTL</sequence>
<dbReference type="Gene3D" id="1.10.10.10">
    <property type="entry name" value="Winged helix-like DNA-binding domain superfamily/Winged helix DNA-binding domain"/>
    <property type="match status" value="1"/>
</dbReference>
<organism evidence="1 2">
    <name type="scientific">Mucinivorans hirudinis</name>
    <dbReference type="NCBI Taxonomy" id="1433126"/>
    <lineage>
        <taxon>Bacteria</taxon>
        <taxon>Pseudomonadati</taxon>
        <taxon>Bacteroidota</taxon>
        <taxon>Bacteroidia</taxon>
        <taxon>Bacteroidales</taxon>
        <taxon>Rikenellaceae</taxon>
        <taxon>Mucinivorans</taxon>
    </lineage>
</organism>
<protein>
    <submittedName>
        <fullName evidence="1">ATP-dependent DNA helicase</fullName>
    </submittedName>
</protein>
<dbReference type="eggNOG" id="COG2865">
    <property type="taxonomic scope" value="Bacteria"/>
</dbReference>
<dbReference type="Pfam" id="PF13749">
    <property type="entry name" value="HATPase_c_4"/>
    <property type="match status" value="1"/>
</dbReference>
<dbReference type="PANTHER" id="PTHR30595:SF6">
    <property type="entry name" value="SCHLAFEN ALBA-2 DOMAIN-CONTAINING PROTEIN"/>
    <property type="match status" value="1"/>
</dbReference>
<keyword evidence="1" id="KW-0378">Hydrolase</keyword>
<accession>A0A060RAG3</accession>
<evidence type="ECO:0000313" key="2">
    <source>
        <dbReference type="Proteomes" id="UP000027616"/>
    </source>
</evidence>
<dbReference type="InterPro" id="IPR036388">
    <property type="entry name" value="WH-like_DNA-bd_sf"/>
</dbReference>
<proteinExistence type="predicted"/>
<keyword evidence="1" id="KW-0347">Helicase</keyword>
<dbReference type="Proteomes" id="UP000027616">
    <property type="component" value="Chromosome I"/>
</dbReference>
<name>A0A060RAG3_9BACT</name>
<keyword evidence="1" id="KW-0547">Nucleotide-binding</keyword>
<dbReference type="PANTHER" id="PTHR30595">
    <property type="entry name" value="GLPR-RELATED TRANSCRIPTIONAL REPRESSOR"/>
    <property type="match status" value="1"/>
</dbReference>
<dbReference type="EMBL" id="HG934468">
    <property type="protein sequence ID" value="CDN32630.1"/>
    <property type="molecule type" value="Genomic_DNA"/>
</dbReference>
<dbReference type="Gene3D" id="3.30.565.60">
    <property type="match status" value="1"/>
</dbReference>
<dbReference type="GO" id="GO:0004386">
    <property type="term" value="F:helicase activity"/>
    <property type="evidence" value="ECO:0007669"/>
    <property type="project" value="UniProtKB-KW"/>
</dbReference>
<reference evidence="1 2" key="1">
    <citation type="journal article" date="2015" name="Genome Announc.">
        <title>Complete Genome Sequence of the Novel Leech Symbiont Mucinivorans hirudinis M3T.</title>
        <authorList>
            <person name="Nelson M.C."/>
            <person name="Bomar L."/>
            <person name="Graf J."/>
        </authorList>
    </citation>
    <scope>NUCLEOTIDE SEQUENCE [LARGE SCALE GENOMIC DNA]</scope>
    <source>
        <strain evidence="2">M3</strain>
    </source>
</reference>
<evidence type="ECO:0000313" key="1">
    <source>
        <dbReference type="EMBL" id="CDN32630.1"/>
    </source>
</evidence>
<keyword evidence="1" id="KW-0067">ATP-binding</keyword>